<evidence type="ECO:0000313" key="4">
    <source>
        <dbReference type="EMBL" id="THW86414.1"/>
    </source>
</evidence>
<evidence type="ECO:0000313" key="5">
    <source>
        <dbReference type="EMBL" id="THZ52302.1"/>
    </source>
</evidence>
<feature type="transmembrane region" description="Helical" evidence="1">
    <location>
        <begin position="189"/>
        <end position="213"/>
    </location>
</feature>
<keyword evidence="1" id="KW-0812">Transmembrane</keyword>
<feature type="signal peptide" evidence="2">
    <location>
        <begin position="1"/>
        <end position="20"/>
    </location>
</feature>
<evidence type="ECO:0000256" key="2">
    <source>
        <dbReference type="SAM" id="SignalP"/>
    </source>
</evidence>
<reference evidence="6 7" key="1">
    <citation type="submission" date="2018-10" db="EMBL/GenBank/DDBJ databases">
        <title>Fifty Aureobasidium pullulans genomes reveal a recombining polyextremotolerant generalist.</title>
        <authorList>
            <person name="Gostincar C."/>
            <person name="Turk M."/>
            <person name="Zajc J."/>
            <person name="Gunde-Cimerman N."/>
        </authorList>
    </citation>
    <scope>NUCLEOTIDE SEQUENCE [LARGE SCALE GENOMIC DNA]</scope>
    <source>
        <strain evidence="4 6">EXF-10507</strain>
        <strain evidence="3 7">EXF-10796</strain>
        <strain evidence="5 8">EXF-3844</strain>
    </source>
</reference>
<keyword evidence="1" id="KW-1133">Transmembrane helix</keyword>
<dbReference type="Proteomes" id="UP000310121">
    <property type="component" value="Unassembled WGS sequence"/>
</dbReference>
<keyword evidence="1" id="KW-0472">Membrane</keyword>
<evidence type="ECO:0000313" key="6">
    <source>
        <dbReference type="Proteomes" id="UP000304928"/>
    </source>
</evidence>
<gene>
    <name evidence="5" type="ORF">D6C90_01228</name>
    <name evidence="4" type="ORF">D6D15_07392</name>
    <name evidence="3" type="ORF">D6D21_05339</name>
</gene>
<name>A0A4S9B1S6_AURPU</name>
<feature type="transmembrane region" description="Helical" evidence="1">
    <location>
        <begin position="225"/>
        <end position="250"/>
    </location>
</feature>
<dbReference type="Proteomes" id="UP000309076">
    <property type="component" value="Unassembled WGS sequence"/>
</dbReference>
<keyword evidence="2" id="KW-0732">Signal</keyword>
<dbReference type="EMBL" id="QZBN01000051">
    <property type="protein sequence ID" value="THZ52302.1"/>
    <property type="molecule type" value="Genomic_DNA"/>
</dbReference>
<feature type="transmembrane region" description="Helical" evidence="1">
    <location>
        <begin position="47"/>
        <end position="69"/>
    </location>
</feature>
<feature type="chain" id="PRO_5044089681" description="Family A G protein-coupled receptor-like protein" evidence="2">
    <location>
        <begin position="21"/>
        <end position="297"/>
    </location>
</feature>
<feature type="transmembrane region" description="Helical" evidence="1">
    <location>
        <begin position="158"/>
        <end position="183"/>
    </location>
</feature>
<evidence type="ECO:0000313" key="8">
    <source>
        <dbReference type="Proteomes" id="UP000310121"/>
    </source>
</evidence>
<protein>
    <recommendedName>
        <fullName evidence="9">Family A G protein-coupled receptor-like protein</fullName>
    </recommendedName>
</protein>
<feature type="transmembrane region" description="Helical" evidence="1">
    <location>
        <begin position="81"/>
        <end position="105"/>
    </location>
</feature>
<dbReference type="Proteomes" id="UP000304928">
    <property type="component" value="Unassembled WGS sequence"/>
</dbReference>
<accession>A0A4S9B1S6</accession>
<organism evidence="4 6">
    <name type="scientific">Aureobasidium pullulans</name>
    <name type="common">Black yeast</name>
    <name type="synonym">Pullularia pullulans</name>
    <dbReference type="NCBI Taxonomy" id="5580"/>
    <lineage>
        <taxon>Eukaryota</taxon>
        <taxon>Fungi</taxon>
        <taxon>Dikarya</taxon>
        <taxon>Ascomycota</taxon>
        <taxon>Pezizomycotina</taxon>
        <taxon>Dothideomycetes</taxon>
        <taxon>Dothideomycetidae</taxon>
        <taxon>Dothideales</taxon>
        <taxon>Saccotheciaceae</taxon>
        <taxon>Aureobasidium</taxon>
    </lineage>
</organism>
<comment type="caution">
    <text evidence="4">The sequence shown here is derived from an EMBL/GenBank/DDBJ whole genome shotgun (WGS) entry which is preliminary data.</text>
</comment>
<proteinExistence type="predicted"/>
<evidence type="ECO:0000256" key="1">
    <source>
        <dbReference type="SAM" id="Phobius"/>
    </source>
</evidence>
<dbReference type="EMBL" id="QZAM01000094">
    <property type="protein sequence ID" value="THW43531.1"/>
    <property type="molecule type" value="Genomic_DNA"/>
</dbReference>
<dbReference type="EMBL" id="QZAR01000151">
    <property type="protein sequence ID" value="THW86414.1"/>
    <property type="molecule type" value="Genomic_DNA"/>
</dbReference>
<sequence length="297" mass="32763">MFFALTALLMGILMPCIAIAQSSQTKVTLHDIFRTPAPPGDAFAQDASHVLVVMTILIPISLGFLAFAISESKRFKTSIPIGLVVAGIFCVVPEAVNNYLGGVYWTQSHDPKQLLFMLMGREFDYYVAFIWWSLSSGVGVTFYAALLRRVSTGTLWAYLALAVLADIILEEILLGYGGIYLYFGHQPLVFNLFPCWWGPANVSSLFLSITLAYRYRAWFEGWRSIFLLPLVPTCYIGAWTLCGMPTVFAIQGDFSPLITESAGIYTCIVAVVQSGAMMHLVLDRDPLAISGPRKKTG</sequence>
<dbReference type="AlphaFoldDB" id="A0A4S9B1S6"/>
<evidence type="ECO:0000313" key="3">
    <source>
        <dbReference type="EMBL" id="THW43531.1"/>
    </source>
</evidence>
<feature type="transmembrane region" description="Helical" evidence="1">
    <location>
        <begin position="262"/>
        <end position="282"/>
    </location>
</feature>
<feature type="transmembrane region" description="Helical" evidence="1">
    <location>
        <begin position="125"/>
        <end position="146"/>
    </location>
</feature>
<evidence type="ECO:0008006" key="9">
    <source>
        <dbReference type="Google" id="ProtNLM"/>
    </source>
</evidence>
<evidence type="ECO:0000313" key="7">
    <source>
        <dbReference type="Proteomes" id="UP000309076"/>
    </source>
</evidence>